<gene>
    <name evidence="4" type="ORF">E4U02_07075</name>
</gene>
<feature type="compositionally biased region" description="Basic and acidic residues" evidence="3">
    <location>
        <begin position="39"/>
        <end position="54"/>
    </location>
</feature>
<dbReference type="InterPro" id="IPR003477">
    <property type="entry name" value="PemK-like"/>
</dbReference>
<dbReference type="Proteomes" id="UP000298358">
    <property type="component" value="Unassembled WGS sequence"/>
</dbReference>
<feature type="region of interest" description="Disordered" evidence="3">
    <location>
        <begin position="19"/>
        <end position="66"/>
    </location>
</feature>
<dbReference type="EMBL" id="SPQB01000012">
    <property type="protein sequence ID" value="TFU33222.1"/>
    <property type="molecule type" value="Genomic_DNA"/>
</dbReference>
<dbReference type="Pfam" id="PF02452">
    <property type="entry name" value="PemK_toxin"/>
    <property type="match status" value="1"/>
</dbReference>
<reference evidence="4 5" key="1">
    <citation type="submission" date="2019-03" db="EMBL/GenBank/DDBJ databases">
        <title>Diversity of the mouse oral microbiome.</title>
        <authorList>
            <person name="Joseph S."/>
            <person name="Aduse-Opoku J."/>
            <person name="Curtis M."/>
            <person name="Wade W."/>
            <person name="Hashim A."/>
        </authorList>
    </citation>
    <scope>NUCLEOTIDE SEQUENCE [LARGE SCALE GENOMIC DNA]</scope>
    <source>
        <strain evidence="4 5">P1012</strain>
    </source>
</reference>
<evidence type="ECO:0000313" key="5">
    <source>
        <dbReference type="Proteomes" id="UP000298358"/>
    </source>
</evidence>
<protein>
    <submittedName>
        <fullName evidence="4">Type II toxin-antitoxin system PemK/MazF family toxin</fullName>
    </submittedName>
</protein>
<keyword evidence="5" id="KW-1185">Reference proteome</keyword>
<evidence type="ECO:0000256" key="1">
    <source>
        <dbReference type="ARBA" id="ARBA00007521"/>
    </source>
</evidence>
<comment type="caution">
    <text evidence="4">The sequence shown here is derived from an EMBL/GenBank/DDBJ whole genome shotgun (WGS) entry which is preliminary data.</text>
</comment>
<dbReference type="AlphaFoldDB" id="A0A4Y9FV69"/>
<evidence type="ECO:0000256" key="2">
    <source>
        <dbReference type="ARBA" id="ARBA00022649"/>
    </source>
</evidence>
<keyword evidence="2" id="KW-1277">Toxin-antitoxin system</keyword>
<evidence type="ECO:0000313" key="4">
    <source>
        <dbReference type="EMBL" id="TFU33222.1"/>
    </source>
</evidence>
<evidence type="ECO:0000256" key="3">
    <source>
        <dbReference type="SAM" id="MobiDB-lite"/>
    </source>
</evidence>
<organism evidence="4 5">
    <name type="scientific">Microbacterium paludicola</name>
    <dbReference type="NCBI Taxonomy" id="300019"/>
    <lineage>
        <taxon>Bacteria</taxon>
        <taxon>Bacillati</taxon>
        <taxon>Actinomycetota</taxon>
        <taxon>Actinomycetes</taxon>
        <taxon>Micrococcales</taxon>
        <taxon>Microbacteriaceae</taxon>
        <taxon>Microbacterium</taxon>
    </lineage>
</organism>
<dbReference type="InterPro" id="IPR011067">
    <property type="entry name" value="Plasmid_toxin/cell-grow_inhib"/>
</dbReference>
<name>A0A4Y9FV69_9MICO</name>
<dbReference type="GO" id="GO:0003677">
    <property type="term" value="F:DNA binding"/>
    <property type="evidence" value="ECO:0007669"/>
    <property type="project" value="InterPro"/>
</dbReference>
<sequence length="201" mass="22080">MARRGILGTIARLALGAVEAATRRPARGRDGGATPSRGSAERREAPRAPRETRVRGASPADAPRGVETIELRPQDVHDLRMTYAPARDGDPDSGEIVWTWVPYVENDGRGKDRPVLIIGRHTAERVYAVKLTSKSKDGDREYLPLGAGAWDGAGRESWVDLDQLYSVHVNGMRREAAQLDLDLFTRVAAALRGRYGWEAGR</sequence>
<dbReference type="OrthoDB" id="5184628at2"/>
<dbReference type="RefSeq" id="WP_135114142.1">
    <property type="nucleotide sequence ID" value="NZ_JADGLL010000012.1"/>
</dbReference>
<dbReference type="Gene3D" id="2.30.30.110">
    <property type="match status" value="1"/>
</dbReference>
<comment type="similarity">
    <text evidence="1">Belongs to the PemK/MazF family.</text>
</comment>
<dbReference type="SUPFAM" id="SSF50118">
    <property type="entry name" value="Cell growth inhibitor/plasmid maintenance toxic component"/>
    <property type="match status" value="1"/>
</dbReference>
<proteinExistence type="inferred from homology"/>
<accession>A0A4Y9FV69</accession>